<sequence length="100" mass="11421">MTDIKTEYVDKTLEGDSQEITIFKLADEQHFSINCTIPKYARKYQERLTSGRVVINKNSGLVVEIHGILGDGIVNVSKPKAYTDEQRSKMSERAREIFAR</sequence>
<keyword evidence="2" id="KW-1185">Reference proteome</keyword>
<dbReference type="AlphaFoldDB" id="A0A6A0B9Y5"/>
<comment type="caution">
    <text evidence="1">The sequence shown here is derived from an EMBL/GenBank/DDBJ whole genome shotgun (WGS) entry which is preliminary data.</text>
</comment>
<name>A0A6A0B9Y5_9LACT</name>
<organism evidence="1 2">
    <name type="scientific">Pseudolactococcus insecticola</name>
    <dbReference type="NCBI Taxonomy" id="2709158"/>
    <lineage>
        <taxon>Bacteria</taxon>
        <taxon>Bacillati</taxon>
        <taxon>Bacillota</taxon>
        <taxon>Bacilli</taxon>
        <taxon>Lactobacillales</taxon>
        <taxon>Streptococcaceae</taxon>
        <taxon>Pseudolactococcus</taxon>
    </lineage>
</organism>
<dbReference type="RefSeq" id="WP_172357928.1">
    <property type="nucleotide sequence ID" value="NZ_BLLH01000018.1"/>
</dbReference>
<protein>
    <submittedName>
        <fullName evidence="1">Uncharacterized protein</fullName>
    </submittedName>
</protein>
<gene>
    <name evidence="1" type="ORF">Hs20B_18310</name>
</gene>
<reference evidence="1 2" key="1">
    <citation type="submission" date="2020-02" db="EMBL/GenBank/DDBJ databases">
        <title>Draft genome sequence of Lactococcus sp. Hs20B0-1.</title>
        <authorList>
            <person name="Noda S."/>
            <person name="Yuki M."/>
            <person name="Ohkuma M."/>
        </authorList>
    </citation>
    <scope>NUCLEOTIDE SEQUENCE [LARGE SCALE GENOMIC DNA]</scope>
    <source>
        <strain evidence="1 2">Hs20B0-1</strain>
    </source>
</reference>
<dbReference type="Proteomes" id="UP000475928">
    <property type="component" value="Unassembled WGS sequence"/>
</dbReference>
<proteinExistence type="predicted"/>
<dbReference type="EMBL" id="BLLH01000018">
    <property type="protein sequence ID" value="GFH41433.1"/>
    <property type="molecule type" value="Genomic_DNA"/>
</dbReference>
<evidence type="ECO:0000313" key="1">
    <source>
        <dbReference type="EMBL" id="GFH41433.1"/>
    </source>
</evidence>
<accession>A0A6A0B9Y5</accession>
<evidence type="ECO:0000313" key="2">
    <source>
        <dbReference type="Proteomes" id="UP000475928"/>
    </source>
</evidence>